<feature type="region of interest" description="Disordered" evidence="1">
    <location>
        <begin position="335"/>
        <end position="357"/>
    </location>
</feature>
<dbReference type="Proteomes" id="UP001418222">
    <property type="component" value="Unassembled WGS sequence"/>
</dbReference>
<organism evidence="2 3">
    <name type="scientific">Platanthera zijinensis</name>
    <dbReference type="NCBI Taxonomy" id="2320716"/>
    <lineage>
        <taxon>Eukaryota</taxon>
        <taxon>Viridiplantae</taxon>
        <taxon>Streptophyta</taxon>
        <taxon>Embryophyta</taxon>
        <taxon>Tracheophyta</taxon>
        <taxon>Spermatophyta</taxon>
        <taxon>Magnoliopsida</taxon>
        <taxon>Liliopsida</taxon>
        <taxon>Asparagales</taxon>
        <taxon>Orchidaceae</taxon>
        <taxon>Orchidoideae</taxon>
        <taxon>Orchideae</taxon>
        <taxon>Orchidinae</taxon>
        <taxon>Platanthera</taxon>
    </lineage>
</organism>
<dbReference type="EMBL" id="JBBWWQ010000013">
    <property type="protein sequence ID" value="KAK8933209.1"/>
    <property type="molecule type" value="Genomic_DNA"/>
</dbReference>
<evidence type="ECO:0000313" key="2">
    <source>
        <dbReference type="EMBL" id="KAK8933209.1"/>
    </source>
</evidence>
<reference evidence="2 3" key="1">
    <citation type="journal article" date="2022" name="Nat. Plants">
        <title>Genomes of leafy and leafless Platanthera orchids illuminate the evolution of mycoheterotrophy.</title>
        <authorList>
            <person name="Li M.H."/>
            <person name="Liu K.W."/>
            <person name="Li Z."/>
            <person name="Lu H.C."/>
            <person name="Ye Q.L."/>
            <person name="Zhang D."/>
            <person name="Wang J.Y."/>
            <person name="Li Y.F."/>
            <person name="Zhong Z.M."/>
            <person name="Liu X."/>
            <person name="Yu X."/>
            <person name="Liu D.K."/>
            <person name="Tu X.D."/>
            <person name="Liu B."/>
            <person name="Hao Y."/>
            <person name="Liao X.Y."/>
            <person name="Jiang Y.T."/>
            <person name="Sun W.H."/>
            <person name="Chen J."/>
            <person name="Chen Y.Q."/>
            <person name="Ai Y."/>
            <person name="Zhai J.W."/>
            <person name="Wu S.S."/>
            <person name="Zhou Z."/>
            <person name="Hsiao Y.Y."/>
            <person name="Wu W.L."/>
            <person name="Chen Y.Y."/>
            <person name="Lin Y.F."/>
            <person name="Hsu J.L."/>
            <person name="Li C.Y."/>
            <person name="Wang Z.W."/>
            <person name="Zhao X."/>
            <person name="Zhong W.Y."/>
            <person name="Ma X.K."/>
            <person name="Ma L."/>
            <person name="Huang J."/>
            <person name="Chen G.Z."/>
            <person name="Huang M.Z."/>
            <person name="Huang L."/>
            <person name="Peng D.H."/>
            <person name="Luo Y.B."/>
            <person name="Zou S.Q."/>
            <person name="Chen S.P."/>
            <person name="Lan S."/>
            <person name="Tsai W.C."/>
            <person name="Van de Peer Y."/>
            <person name="Liu Z.J."/>
        </authorList>
    </citation>
    <scope>NUCLEOTIDE SEQUENCE [LARGE SCALE GENOMIC DNA]</scope>
    <source>
        <strain evidence="2">Lor287</strain>
    </source>
</reference>
<name>A0AAP0B842_9ASPA</name>
<dbReference type="AlphaFoldDB" id="A0AAP0B842"/>
<gene>
    <name evidence="2" type="ORF">KSP39_PZI015862</name>
</gene>
<sequence length="659" mass="71925">MVRASLGEELTALFLSVGVEPPLSLKNSHVLSNIIDGLRVLKSVVGTSQSVGPLVSLTGRSPPVFLRLPYPPCLPAFSHRILVAAFSCAAGVLIVTMQSALLQSLRLPFPLLLPIRCDLFSRCGLFPLRTGSLPVFSRATSSSRSGFSNRSEHRILVATPFYAAGVLTETVQSPLLKSMRLPLLKSLLLSFLLLFFMVSAGFSHDLLLVVVASLPAVGSASWSRSLVAGVLTLRPCGFSSSPPPAFFRLWVASLSRCGLFTRCGLRTLVAASCRWYSDTETVRPLFFSAPLSSNCGLPFAVVRDRAASSVLRLRFPFVVVLCSLRLASSRGFMDSTTASGKSVGASSLPPRAASSATEPRDELRITIISLSGKRNFVEWVHSVRRVLQTKGLLHHLTRATPTVPTDERLRDDDRVQSWFLNSMDTEPYRMVMYHDTAKSMWEELHSYSCQNNLQHLFDIITDLQSLDPGIPSDMTSFVARTKTLVEAWIQHQPPPTDLVVQRAKKRSCRDCHDDGQGSFASAQCSSSDTLLCHYSLSLSDVCSMLLKVTLSPEAPLHPFPALLQLPSPHPSTRGTSTPAGVSIGLGDEDVLETPPPPLNALFAVGKIIWRLPAIVSMVCHPTLLLLRRLSLRPWLLLRLPQMLSLTLMLSAPSPSNSKG</sequence>
<evidence type="ECO:0000313" key="3">
    <source>
        <dbReference type="Proteomes" id="UP001418222"/>
    </source>
</evidence>
<evidence type="ECO:0000256" key="1">
    <source>
        <dbReference type="SAM" id="MobiDB-lite"/>
    </source>
</evidence>
<evidence type="ECO:0008006" key="4">
    <source>
        <dbReference type="Google" id="ProtNLM"/>
    </source>
</evidence>
<proteinExistence type="predicted"/>
<feature type="compositionally biased region" description="Low complexity" evidence="1">
    <location>
        <begin position="345"/>
        <end position="356"/>
    </location>
</feature>
<comment type="caution">
    <text evidence="2">The sequence shown here is derived from an EMBL/GenBank/DDBJ whole genome shotgun (WGS) entry which is preliminary data.</text>
</comment>
<keyword evidence="3" id="KW-1185">Reference proteome</keyword>
<protein>
    <recommendedName>
        <fullName evidence="4">UBN2_3 domain-containing protein</fullName>
    </recommendedName>
</protein>
<accession>A0AAP0B842</accession>